<gene>
    <name evidence="1" type="primary">4EHP-RB</name>
</gene>
<dbReference type="EMBL" id="BT124868">
    <property type="protein sequence ID" value="ADG03453.1"/>
    <property type="molecule type" value="mRNA"/>
</dbReference>
<name>D5SHR7_DROME</name>
<proteinExistence type="evidence at transcript level"/>
<reference evidence="1" key="1">
    <citation type="submission" date="2010-04" db="EMBL/GenBank/DDBJ databases">
        <authorList>
            <person name="Carlson J."/>
            <person name="Booth B."/>
            <person name="Frise E."/>
            <person name="Sandler J."/>
            <person name="Wan K."/>
            <person name="Yu C."/>
            <person name="Celniker S."/>
        </authorList>
    </citation>
    <scope>NUCLEOTIDE SEQUENCE</scope>
</reference>
<protein>
    <submittedName>
        <fullName evidence="1">MIP18429p</fullName>
    </submittedName>
</protein>
<evidence type="ECO:0000313" key="1">
    <source>
        <dbReference type="EMBL" id="ADG03453.1"/>
    </source>
</evidence>
<accession>D5SHR7</accession>
<sequence length="90" mass="10458">MHQTNWSRELVDFCFDHTKLPTANVRPALHARLFLIQFVNSPFDLLNEQRINGKMKTQNCNYNSNSANQHVFTTKTRATTTAKKKKKHPS</sequence>
<dbReference type="AlphaFoldDB" id="D5SHR7"/>
<organism evidence="1">
    <name type="scientific">Drosophila melanogaster</name>
    <name type="common">Fruit fly</name>
    <dbReference type="NCBI Taxonomy" id="7227"/>
    <lineage>
        <taxon>Eukaryota</taxon>
        <taxon>Metazoa</taxon>
        <taxon>Ecdysozoa</taxon>
        <taxon>Arthropoda</taxon>
        <taxon>Hexapoda</taxon>
        <taxon>Insecta</taxon>
        <taxon>Pterygota</taxon>
        <taxon>Neoptera</taxon>
        <taxon>Endopterygota</taxon>
        <taxon>Diptera</taxon>
        <taxon>Brachycera</taxon>
        <taxon>Muscomorpha</taxon>
        <taxon>Ephydroidea</taxon>
        <taxon>Drosophilidae</taxon>
        <taxon>Drosophila</taxon>
        <taxon>Sophophora</taxon>
    </lineage>
</organism>